<dbReference type="Proteomes" id="UP000652153">
    <property type="component" value="Unassembled WGS sequence"/>
</dbReference>
<organism evidence="2 3">
    <name type="scientific">Paenibacillus silvae</name>
    <dbReference type="NCBI Taxonomy" id="1325358"/>
    <lineage>
        <taxon>Bacteria</taxon>
        <taxon>Bacillati</taxon>
        <taxon>Bacillota</taxon>
        <taxon>Bacilli</taxon>
        <taxon>Bacillales</taxon>
        <taxon>Paenibacillaceae</taxon>
        <taxon>Paenibacillus</taxon>
    </lineage>
</organism>
<keyword evidence="1" id="KW-0732">Signal</keyword>
<gene>
    <name evidence="2" type="ORF">GCM10008014_44800</name>
</gene>
<evidence type="ECO:0000313" key="2">
    <source>
        <dbReference type="EMBL" id="GGH65433.1"/>
    </source>
</evidence>
<dbReference type="RefSeq" id="WP_188593947.1">
    <property type="nucleotide sequence ID" value="NZ_BMFU01000008.1"/>
</dbReference>
<evidence type="ECO:0008006" key="4">
    <source>
        <dbReference type="Google" id="ProtNLM"/>
    </source>
</evidence>
<evidence type="ECO:0000256" key="1">
    <source>
        <dbReference type="SAM" id="SignalP"/>
    </source>
</evidence>
<feature type="signal peptide" evidence="1">
    <location>
        <begin position="1"/>
        <end position="26"/>
    </location>
</feature>
<proteinExistence type="predicted"/>
<protein>
    <recommendedName>
        <fullName evidence="4">Peptidase M56 BlaR1</fullName>
    </recommendedName>
</protein>
<accession>A0ABQ1ZJC1</accession>
<reference evidence="3" key="1">
    <citation type="journal article" date="2019" name="Int. J. Syst. Evol. Microbiol.">
        <title>The Global Catalogue of Microorganisms (GCM) 10K type strain sequencing project: providing services to taxonomists for standard genome sequencing and annotation.</title>
        <authorList>
            <consortium name="The Broad Institute Genomics Platform"/>
            <consortium name="The Broad Institute Genome Sequencing Center for Infectious Disease"/>
            <person name="Wu L."/>
            <person name="Ma J."/>
        </authorList>
    </citation>
    <scope>NUCLEOTIDE SEQUENCE [LARGE SCALE GENOMIC DNA]</scope>
    <source>
        <strain evidence="3">CGMCC 1.12770</strain>
    </source>
</reference>
<comment type="caution">
    <text evidence="2">The sequence shown here is derived from an EMBL/GenBank/DDBJ whole genome shotgun (WGS) entry which is preliminary data.</text>
</comment>
<dbReference type="EMBL" id="BMFU01000008">
    <property type="protein sequence ID" value="GGH65433.1"/>
    <property type="molecule type" value="Genomic_DNA"/>
</dbReference>
<sequence length="128" mass="13774">MNFKRPLVALLSAVALIVILSASVFGDKSDTNESDVTQKAQELYPVNESGQTYGKSLDPLVAPDLVFAKGVDGKTGYVLSSDLIGSDPATPEEAVKRQLEQEQGNQLIPLYDKDGKTVIGQFEITTTE</sequence>
<feature type="chain" id="PRO_5045826351" description="Peptidase M56 BlaR1" evidence="1">
    <location>
        <begin position="27"/>
        <end position="128"/>
    </location>
</feature>
<name>A0ABQ1ZJC1_9BACL</name>
<evidence type="ECO:0000313" key="3">
    <source>
        <dbReference type="Proteomes" id="UP000652153"/>
    </source>
</evidence>
<keyword evidence="3" id="KW-1185">Reference proteome</keyword>